<dbReference type="Proteomes" id="UP000198937">
    <property type="component" value="Unassembled WGS sequence"/>
</dbReference>
<keyword evidence="4" id="KW-0804">Transcription</keyword>
<dbReference type="SUPFAM" id="SSF46785">
    <property type="entry name" value="Winged helix' DNA-binding domain"/>
    <property type="match status" value="1"/>
</dbReference>
<reference evidence="6 7" key="1">
    <citation type="submission" date="2016-06" db="EMBL/GenBank/DDBJ databases">
        <authorList>
            <person name="Kjaerup R.B."/>
            <person name="Dalgaard T.S."/>
            <person name="Juul-Madsen H.R."/>
        </authorList>
    </citation>
    <scope>NUCLEOTIDE SEQUENCE [LARGE SCALE GENOMIC DNA]</scope>
    <source>
        <strain evidence="6 7">DSM 45577</strain>
    </source>
</reference>
<evidence type="ECO:0000256" key="2">
    <source>
        <dbReference type="ARBA" id="ARBA00023015"/>
    </source>
</evidence>
<name>A0A1C6V3F0_9ACTN</name>
<keyword evidence="3 6" id="KW-0238">DNA-binding</keyword>
<keyword evidence="7" id="KW-1185">Reference proteome</keyword>
<dbReference type="InterPro" id="IPR005119">
    <property type="entry name" value="LysR_subst-bd"/>
</dbReference>
<dbReference type="Pfam" id="PF03466">
    <property type="entry name" value="LysR_substrate"/>
    <property type="match status" value="1"/>
</dbReference>
<dbReference type="InterPro" id="IPR036390">
    <property type="entry name" value="WH_DNA-bd_sf"/>
</dbReference>
<evidence type="ECO:0000313" key="6">
    <source>
        <dbReference type="EMBL" id="SCL60919.1"/>
    </source>
</evidence>
<evidence type="ECO:0000313" key="7">
    <source>
        <dbReference type="Proteomes" id="UP000198937"/>
    </source>
</evidence>
<evidence type="ECO:0000256" key="4">
    <source>
        <dbReference type="ARBA" id="ARBA00023163"/>
    </source>
</evidence>
<dbReference type="Gene3D" id="3.40.190.10">
    <property type="entry name" value="Periplasmic binding protein-like II"/>
    <property type="match status" value="2"/>
</dbReference>
<proteinExistence type="inferred from homology"/>
<dbReference type="GO" id="GO:0032993">
    <property type="term" value="C:protein-DNA complex"/>
    <property type="evidence" value="ECO:0007669"/>
    <property type="project" value="TreeGrafter"/>
</dbReference>
<feature type="domain" description="HTH lysR-type" evidence="5">
    <location>
        <begin position="2"/>
        <end position="59"/>
    </location>
</feature>
<keyword evidence="2" id="KW-0805">Transcription regulation</keyword>
<gene>
    <name evidence="6" type="ORF">GA0070617_4514</name>
</gene>
<dbReference type="OrthoDB" id="3673085at2"/>
<dbReference type="GO" id="GO:0003677">
    <property type="term" value="F:DNA binding"/>
    <property type="evidence" value="ECO:0007669"/>
    <property type="project" value="UniProtKB-KW"/>
</dbReference>
<comment type="similarity">
    <text evidence="1">Belongs to the LysR transcriptional regulatory family.</text>
</comment>
<dbReference type="EMBL" id="FMIA01000002">
    <property type="protein sequence ID" value="SCL60919.1"/>
    <property type="molecule type" value="Genomic_DNA"/>
</dbReference>
<evidence type="ECO:0000256" key="3">
    <source>
        <dbReference type="ARBA" id="ARBA00023125"/>
    </source>
</evidence>
<dbReference type="STRING" id="683228.GA0070617_4514"/>
<dbReference type="InterPro" id="IPR000847">
    <property type="entry name" value="LysR_HTH_N"/>
</dbReference>
<dbReference type="PANTHER" id="PTHR30346:SF29">
    <property type="entry name" value="LYSR SUBSTRATE-BINDING"/>
    <property type="match status" value="1"/>
</dbReference>
<dbReference type="PANTHER" id="PTHR30346">
    <property type="entry name" value="TRANSCRIPTIONAL DUAL REGULATOR HCAR-RELATED"/>
    <property type="match status" value="1"/>
</dbReference>
<dbReference type="PROSITE" id="PS50931">
    <property type="entry name" value="HTH_LYSR"/>
    <property type="match status" value="1"/>
</dbReference>
<dbReference type="Gene3D" id="1.10.10.10">
    <property type="entry name" value="Winged helix-like DNA-binding domain superfamily/Winged helix DNA-binding domain"/>
    <property type="match status" value="1"/>
</dbReference>
<dbReference type="AlphaFoldDB" id="A0A1C6V3F0"/>
<organism evidence="6 7">
    <name type="scientific">Micromonospora yangpuensis</name>
    <dbReference type="NCBI Taxonomy" id="683228"/>
    <lineage>
        <taxon>Bacteria</taxon>
        <taxon>Bacillati</taxon>
        <taxon>Actinomycetota</taxon>
        <taxon>Actinomycetes</taxon>
        <taxon>Micromonosporales</taxon>
        <taxon>Micromonosporaceae</taxon>
        <taxon>Micromonospora</taxon>
    </lineage>
</organism>
<sequence>MLELTLLRALHAVSTGGSINAAAEALHITNSAVSQRLAKLERDVGQVMLERHGRGVRLTEAAKLLVDHAEQILSLVDVAVTALEDHRGAVTGKMSIAAFPTAARGLVPSSMSRLRAAFPQLRIVLHEQDPIDSVPRVVRGDVDIAVVQDSFNSPLSLTGDLERASLLDDVVDLALPVDHPFADRVSLDIAEVARDTWVSWPRGTVCGDWLRLTLREYGVNAHIEHAVAEYATQLSLVSAGFGIALIPRLGRDPVPPGVRLVRITPTLARHVYVVWRAETGNRPAVRATVDALVATAGELGDRAQDGSGDPRERAVLPLRRRAPLAQPVSAVSSATCSVVSSSDPAATFSSR</sequence>
<dbReference type="RefSeq" id="WP_091447038.1">
    <property type="nucleotide sequence ID" value="NZ_BMMJ01000008.1"/>
</dbReference>
<dbReference type="SUPFAM" id="SSF53850">
    <property type="entry name" value="Periplasmic binding protein-like II"/>
    <property type="match status" value="1"/>
</dbReference>
<dbReference type="CDD" id="cd08423">
    <property type="entry name" value="PBP2_LTTR_like_6"/>
    <property type="match status" value="1"/>
</dbReference>
<evidence type="ECO:0000259" key="5">
    <source>
        <dbReference type="PROSITE" id="PS50931"/>
    </source>
</evidence>
<accession>A0A1C6V3F0</accession>
<dbReference type="Pfam" id="PF00126">
    <property type="entry name" value="HTH_1"/>
    <property type="match status" value="1"/>
</dbReference>
<dbReference type="GO" id="GO:0003700">
    <property type="term" value="F:DNA-binding transcription factor activity"/>
    <property type="evidence" value="ECO:0007669"/>
    <property type="project" value="InterPro"/>
</dbReference>
<dbReference type="InterPro" id="IPR036388">
    <property type="entry name" value="WH-like_DNA-bd_sf"/>
</dbReference>
<protein>
    <submittedName>
        <fullName evidence="6">DNA-binding transcriptional regulator, LysR family</fullName>
    </submittedName>
</protein>
<evidence type="ECO:0000256" key="1">
    <source>
        <dbReference type="ARBA" id="ARBA00009437"/>
    </source>
</evidence>